<dbReference type="PATRIC" id="fig|158899.10.peg.2440"/>
<dbReference type="PROSITE" id="PS50110">
    <property type="entry name" value="RESPONSE_REGULATORY"/>
    <property type="match status" value="1"/>
</dbReference>
<evidence type="ECO:0000256" key="1">
    <source>
        <dbReference type="ARBA" id="ARBA00022553"/>
    </source>
</evidence>
<dbReference type="Gene3D" id="3.40.50.2300">
    <property type="match status" value="1"/>
</dbReference>
<dbReference type="EMBL" id="CP013232">
    <property type="protein sequence ID" value="AMO95118.1"/>
    <property type="molecule type" value="Genomic_DNA"/>
</dbReference>
<feature type="domain" description="Response regulatory" evidence="3">
    <location>
        <begin position="77"/>
        <end position="195"/>
    </location>
</feature>
<evidence type="ECO:0000313" key="4">
    <source>
        <dbReference type="EMBL" id="AMO95118.1"/>
    </source>
</evidence>
<evidence type="ECO:0000256" key="2">
    <source>
        <dbReference type="PROSITE-ProRule" id="PRU00169"/>
    </source>
</evidence>
<gene>
    <name evidence="4" type="ORF">CFter6_2446</name>
</gene>
<feature type="modified residue" description="4-aspartylphosphate" evidence="2">
    <location>
        <position position="128"/>
    </location>
</feature>
<name>A0A127PBH7_9BURK</name>
<keyword evidence="1 2" id="KW-0597">Phosphoprotein</keyword>
<dbReference type="InterPro" id="IPR011006">
    <property type="entry name" value="CheY-like_superfamily"/>
</dbReference>
<dbReference type="InterPro" id="IPR009061">
    <property type="entry name" value="DNA-bd_dom_put_sf"/>
</dbReference>
<reference evidence="4 5" key="1">
    <citation type="submission" date="2015-11" db="EMBL/GenBank/DDBJ databases">
        <title>Exploring the genomic traits of fungus-feeding bacterial genus Collimonas.</title>
        <authorList>
            <person name="Song C."/>
            <person name="Schmidt R."/>
            <person name="de Jager V."/>
            <person name="Krzyzanowska D."/>
            <person name="Jongedijk E."/>
            <person name="Cankar K."/>
            <person name="Beekwilder J."/>
            <person name="van Veen A."/>
            <person name="de Boer W."/>
            <person name="van Veen J.A."/>
            <person name="Garbeva P."/>
        </authorList>
    </citation>
    <scope>NUCLEOTIDE SEQUENCE [LARGE SCALE GENOMIC DNA]</scope>
    <source>
        <strain evidence="4 5">Ter6</strain>
    </source>
</reference>
<dbReference type="OrthoDB" id="5416564at2"/>
<protein>
    <submittedName>
        <fullName evidence="4">DNA binding, excisionase family domain protein</fullName>
    </submittedName>
</protein>
<dbReference type="GO" id="GO:0003677">
    <property type="term" value="F:DNA binding"/>
    <property type="evidence" value="ECO:0007669"/>
    <property type="project" value="InterPro"/>
</dbReference>
<dbReference type="SMART" id="SM00448">
    <property type="entry name" value="REC"/>
    <property type="match status" value="1"/>
</dbReference>
<proteinExistence type="predicted"/>
<evidence type="ECO:0000259" key="3">
    <source>
        <dbReference type="PROSITE" id="PS50110"/>
    </source>
</evidence>
<dbReference type="Gene3D" id="1.10.1660.10">
    <property type="match status" value="1"/>
</dbReference>
<dbReference type="SUPFAM" id="SSF52172">
    <property type="entry name" value="CheY-like"/>
    <property type="match status" value="1"/>
</dbReference>
<accession>A0A127PBH7</accession>
<dbReference type="NCBIfam" id="TIGR01764">
    <property type="entry name" value="excise"/>
    <property type="match status" value="1"/>
</dbReference>
<dbReference type="InterPro" id="IPR050595">
    <property type="entry name" value="Bact_response_regulator"/>
</dbReference>
<dbReference type="InterPro" id="IPR001789">
    <property type="entry name" value="Sig_transdc_resp-reg_receiver"/>
</dbReference>
<dbReference type="GO" id="GO:0000160">
    <property type="term" value="P:phosphorelay signal transduction system"/>
    <property type="evidence" value="ECO:0007669"/>
    <property type="project" value="InterPro"/>
</dbReference>
<organism evidence="4">
    <name type="scientific">Collimonas fungivorans</name>
    <dbReference type="NCBI Taxonomy" id="158899"/>
    <lineage>
        <taxon>Bacteria</taxon>
        <taxon>Pseudomonadati</taxon>
        <taxon>Pseudomonadota</taxon>
        <taxon>Betaproteobacteria</taxon>
        <taxon>Burkholderiales</taxon>
        <taxon>Oxalobacteraceae</taxon>
        <taxon>Collimonas</taxon>
    </lineage>
</organism>
<evidence type="ECO:0000313" key="5">
    <source>
        <dbReference type="Proteomes" id="UP000072421"/>
    </source>
</evidence>
<dbReference type="RefSeq" id="WP_061539999.1">
    <property type="nucleotide sequence ID" value="NZ_CP013232.1"/>
</dbReference>
<sequence length="208" mass="23034">MSAVKLNQSDVTTQEAAKLLGISVTSVQQLVERGVLVAWKTQGGHRRIPREAIDALKAERSDLLTDRGRSAPSSTLSALVVEDNALQRMVYEKQIASWDIALETRFCENGYQALVEIAQRKYDILLLDIVMEGIDGYEIVKTVLANPDLRHIDIAVLTTLSRADLDARGGLPDEVLFFQKPIVFEELRGFMRGCAARKARQARVASPA</sequence>
<dbReference type="PANTHER" id="PTHR44591">
    <property type="entry name" value="STRESS RESPONSE REGULATOR PROTEIN 1"/>
    <property type="match status" value="1"/>
</dbReference>
<dbReference type="PANTHER" id="PTHR44591:SF3">
    <property type="entry name" value="RESPONSE REGULATORY DOMAIN-CONTAINING PROTEIN"/>
    <property type="match status" value="1"/>
</dbReference>
<dbReference type="InterPro" id="IPR041657">
    <property type="entry name" value="HTH_17"/>
</dbReference>
<dbReference type="Pfam" id="PF00072">
    <property type="entry name" value="Response_reg"/>
    <property type="match status" value="1"/>
</dbReference>
<dbReference type="Proteomes" id="UP000072421">
    <property type="component" value="Chromosome"/>
</dbReference>
<dbReference type="InterPro" id="IPR010093">
    <property type="entry name" value="SinI_DNA-bd"/>
</dbReference>
<dbReference type="AlphaFoldDB" id="A0A127PBH7"/>
<dbReference type="Pfam" id="PF12728">
    <property type="entry name" value="HTH_17"/>
    <property type="match status" value="1"/>
</dbReference>
<dbReference type="SUPFAM" id="SSF46955">
    <property type="entry name" value="Putative DNA-binding domain"/>
    <property type="match status" value="1"/>
</dbReference>
<dbReference type="CDD" id="cd04762">
    <property type="entry name" value="HTH_MerR-trunc"/>
    <property type="match status" value="1"/>
</dbReference>